<dbReference type="EMBL" id="WTPX01000165">
    <property type="protein sequence ID" value="NNJ27543.1"/>
    <property type="molecule type" value="Genomic_DNA"/>
</dbReference>
<protein>
    <submittedName>
        <fullName evidence="2">Uncharacterized protein</fullName>
    </submittedName>
</protein>
<comment type="caution">
    <text evidence="2">The sequence shown here is derived from an EMBL/GenBank/DDBJ whole genome shotgun (WGS) entry which is preliminary data.</text>
</comment>
<gene>
    <name evidence="2" type="ORF">LzC2_36480</name>
</gene>
<keyword evidence="3" id="KW-1185">Reference proteome</keyword>
<reference evidence="2 3" key="1">
    <citation type="journal article" date="2020" name="Syst. Appl. Microbiol.">
        <title>Alienimonas chondri sp. nov., a novel planctomycete isolated from the biofilm of the red alga Chondrus crispus.</title>
        <authorList>
            <person name="Vitorino I."/>
            <person name="Albuquerque L."/>
            <person name="Wiegand S."/>
            <person name="Kallscheuer N."/>
            <person name="da Costa M.S."/>
            <person name="Lobo-da-Cunha A."/>
            <person name="Jogler C."/>
            <person name="Lage O.M."/>
        </authorList>
    </citation>
    <scope>NUCLEOTIDE SEQUENCE [LARGE SCALE GENOMIC DNA]</scope>
    <source>
        <strain evidence="2 3">LzC2</strain>
    </source>
</reference>
<evidence type="ECO:0000313" key="3">
    <source>
        <dbReference type="Proteomes" id="UP000609651"/>
    </source>
</evidence>
<proteinExistence type="predicted"/>
<organism evidence="2 3">
    <name type="scientific">Alienimonas chondri</name>
    <dbReference type="NCBI Taxonomy" id="2681879"/>
    <lineage>
        <taxon>Bacteria</taxon>
        <taxon>Pseudomonadati</taxon>
        <taxon>Planctomycetota</taxon>
        <taxon>Planctomycetia</taxon>
        <taxon>Planctomycetales</taxon>
        <taxon>Planctomycetaceae</taxon>
        <taxon>Alienimonas</taxon>
    </lineage>
</organism>
<feature type="region of interest" description="Disordered" evidence="1">
    <location>
        <begin position="57"/>
        <end position="87"/>
    </location>
</feature>
<accession>A0ABX1VI39</accession>
<dbReference type="Proteomes" id="UP000609651">
    <property type="component" value="Unassembled WGS sequence"/>
</dbReference>
<dbReference type="RefSeq" id="WP_171189453.1">
    <property type="nucleotide sequence ID" value="NZ_WTPX01000165.1"/>
</dbReference>
<evidence type="ECO:0000313" key="2">
    <source>
        <dbReference type="EMBL" id="NNJ27543.1"/>
    </source>
</evidence>
<sequence length="236" mass="24026">MRDAHGPLSTLLLTAPLLVVPTLAAVGLPGADSSEAPAGLMLGDAALEERLNTFSEEGFDDAFPGTDDPAPSGDDPFGGVEQAADGESDGVRWAAGEDSLFPGAVTTSREVSAGELGESPLASLVPATPVRSTSAQDPDGLVRTAGTAGVRAISARLKEMGAERLDLEPSGDRFYFGCTLSNAAGPGGPVVSRRFEAEADTPAAAANDVFAQVRSFRDATAGRIDSADLALAEPTR</sequence>
<evidence type="ECO:0000256" key="1">
    <source>
        <dbReference type="SAM" id="MobiDB-lite"/>
    </source>
</evidence>
<name>A0ABX1VI39_9PLAN</name>